<keyword evidence="8" id="KW-1185">Reference proteome</keyword>
<dbReference type="Gene3D" id="3.90.550.10">
    <property type="entry name" value="Spore Coat Polysaccharide Biosynthesis Protein SpsA, Chain A"/>
    <property type="match status" value="1"/>
</dbReference>
<evidence type="ECO:0000256" key="2">
    <source>
        <dbReference type="ARBA" id="ARBA00012415"/>
    </source>
</evidence>
<dbReference type="Proteomes" id="UP000598174">
    <property type="component" value="Unassembled WGS sequence"/>
</dbReference>
<comment type="similarity">
    <text evidence="1">Belongs to the UDPGP type 2 family.</text>
</comment>
<organism evidence="7 8">
    <name type="scientific">Paractinoplanes ferrugineus</name>
    <dbReference type="NCBI Taxonomy" id="113564"/>
    <lineage>
        <taxon>Bacteria</taxon>
        <taxon>Bacillati</taxon>
        <taxon>Actinomycetota</taxon>
        <taxon>Actinomycetes</taxon>
        <taxon>Micromonosporales</taxon>
        <taxon>Micromonosporaceae</taxon>
        <taxon>Paractinoplanes</taxon>
    </lineage>
</organism>
<feature type="domain" description="Nucleotidyl transferase" evidence="6">
    <location>
        <begin position="2"/>
        <end position="272"/>
    </location>
</feature>
<proteinExistence type="inferred from homology"/>
<dbReference type="InterPro" id="IPR005835">
    <property type="entry name" value="NTP_transferase_dom"/>
</dbReference>
<dbReference type="PANTHER" id="PTHR43197">
    <property type="entry name" value="UTP--GLUCOSE-1-PHOSPHATE URIDYLYLTRANSFERASE"/>
    <property type="match status" value="1"/>
</dbReference>
<dbReference type="InterPro" id="IPR029044">
    <property type="entry name" value="Nucleotide-diphossugar_trans"/>
</dbReference>
<evidence type="ECO:0000313" key="8">
    <source>
        <dbReference type="Proteomes" id="UP000598174"/>
    </source>
</evidence>
<comment type="catalytic activity">
    <reaction evidence="5">
        <text>alpha-D-glucose 1-phosphate + UTP + H(+) = UDP-alpha-D-glucose + diphosphate</text>
        <dbReference type="Rhea" id="RHEA:19889"/>
        <dbReference type="ChEBI" id="CHEBI:15378"/>
        <dbReference type="ChEBI" id="CHEBI:33019"/>
        <dbReference type="ChEBI" id="CHEBI:46398"/>
        <dbReference type="ChEBI" id="CHEBI:58601"/>
        <dbReference type="ChEBI" id="CHEBI:58885"/>
        <dbReference type="EC" id="2.7.7.9"/>
    </reaction>
</comment>
<dbReference type="GO" id="GO:0006011">
    <property type="term" value="P:UDP-alpha-D-glucose metabolic process"/>
    <property type="evidence" value="ECO:0007669"/>
    <property type="project" value="InterPro"/>
</dbReference>
<dbReference type="RefSeq" id="WP_203820639.1">
    <property type="nucleotide sequence ID" value="NZ_BAAABP010000015.1"/>
</dbReference>
<accession>A0A919J736</accession>
<evidence type="ECO:0000256" key="1">
    <source>
        <dbReference type="ARBA" id="ARBA00006890"/>
    </source>
</evidence>
<gene>
    <name evidence="7" type="ORF">Afe05nite_60730</name>
</gene>
<evidence type="ECO:0000256" key="3">
    <source>
        <dbReference type="ARBA" id="ARBA00022679"/>
    </source>
</evidence>
<comment type="caution">
    <text evidence="7">The sequence shown here is derived from an EMBL/GenBank/DDBJ whole genome shotgun (WGS) entry which is preliminary data.</text>
</comment>
<keyword evidence="4 7" id="KW-0548">Nucleotidyltransferase</keyword>
<reference evidence="7" key="1">
    <citation type="submission" date="2021-01" db="EMBL/GenBank/DDBJ databases">
        <title>Whole genome shotgun sequence of Actinoplanes ferrugineus NBRC 15555.</title>
        <authorList>
            <person name="Komaki H."/>
            <person name="Tamura T."/>
        </authorList>
    </citation>
    <scope>NUCLEOTIDE SEQUENCE</scope>
    <source>
        <strain evidence="7">NBRC 15555</strain>
    </source>
</reference>
<evidence type="ECO:0000256" key="4">
    <source>
        <dbReference type="ARBA" id="ARBA00022695"/>
    </source>
</evidence>
<dbReference type="GO" id="GO:0003983">
    <property type="term" value="F:UTP:glucose-1-phosphate uridylyltransferase activity"/>
    <property type="evidence" value="ECO:0007669"/>
    <property type="project" value="UniProtKB-EC"/>
</dbReference>
<dbReference type="SUPFAM" id="SSF53448">
    <property type="entry name" value="Nucleotide-diphospho-sugar transferases"/>
    <property type="match status" value="1"/>
</dbReference>
<protein>
    <recommendedName>
        <fullName evidence="2">UTP--glucose-1-phosphate uridylyltransferase</fullName>
        <ecNumber evidence="2">2.7.7.9</ecNumber>
    </recommendedName>
</protein>
<sequence>MKAIIAVGGIGSRFFPIGKSVSKAMMPILNRPVVAYAIADCIAAGAHEIAFAPTPGETSRQVQHYLTEDHDLKAFFTARGWDAKYAPLADLHHQAEFTFLEQPRDGRYGTALPVMLAAEFIADDDFLLTASDDLLLRTDAGSDLADLAAARAAAATPGALAAATVPGADAHRYGVLKPRPTTHGHQLLDQLVEKPDTYDQPTAYINISRTLLPASALDYFLKLKPAANGEYQATDAIDAFARDHDVLIHQVTGQYHDCGSPAGWLAANNSAAQAQGLNLAPTPQ</sequence>
<evidence type="ECO:0000256" key="5">
    <source>
        <dbReference type="ARBA" id="ARBA00048128"/>
    </source>
</evidence>
<dbReference type="AlphaFoldDB" id="A0A919J736"/>
<dbReference type="InterPro" id="IPR005771">
    <property type="entry name" value="GalU_uridylyltTrfase_bac/arc"/>
</dbReference>
<name>A0A919J736_9ACTN</name>
<dbReference type="PANTHER" id="PTHR43197:SF1">
    <property type="entry name" value="UTP--GLUCOSE-1-PHOSPHATE URIDYLYLTRANSFERASE"/>
    <property type="match status" value="1"/>
</dbReference>
<dbReference type="EMBL" id="BOMM01000052">
    <property type="protein sequence ID" value="GIE14233.1"/>
    <property type="molecule type" value="Genomic_DNA"/>
</dbReference>
<keyword evidence="3" id="KW-0808">Transferase</keyword>
<evidence type="ECO:0000259" key="6">
    <source>
        <dbReference type="Pfam" id="PF00483"/>
    </source>
</evidence>
<evidence type="ECO:0000313" key="7">
    <source>
        <dbReference type="EMBL" id="GIE14233.1"/>
    </source>
</evidence>
<dbReference type="EC" id="2.7.7.9" evidence="2"/>
<dbReference type="Pfam" id="PF00483">
    <property type="entry name" value="NTP_transferase"/>
    <property type="match status" value="1"/>
</dbReference>